<dbReference type="EMBL" id="JAPFFF010000018">
    <property type="protein sequence ID" value="KAK8860400.1"/>
    <property type="molecule type" value="Genomic_DNA"/>
</dbReference>
<evidence type="ECO:0008006" key="4">
    <source>
        <dbReference type="Google" id="ProtNLM"/>
    </source>
</evidence>
<feature type="transmembrane region" description="Helical" evidence="1">
    <location>
        <begin position="160"/>
        <end position="181"/>
    </location>
</feature>
<protein>
    <recommendedName>
        <fullName evidence="4">t-SNARE coiled-coil homology domain-containing protein</fullName>
    </recommendedName>
</protein>
<evidence type="ECO:0000313" key="2">
    <source>
        <dbReference type="EMBL" id="KAK8860400.1"/>
    </source>
</evidence>
<organism evidence="2 3">
    <name type="scientific">Tritrichomonas musculus</name>
    <dbReference type="NCBI Taxonomy" id="1915356"/>
    <lineage>
        <taxon>Eukaryota</taxon>
        <taxon>Metamonada</taxon>
        <taxon>Parabasalia</taxon>
        <taxon>Tritrichomonadida</taxon>
        <taxon>Tritrichomonadidae</taxon>
        <taxon>Tritrichomonas</taxon>
    </lineage>
</organism>
<keyword evidence="1" id="KW-0812">Transmembrane</keyword>
<reference evidence="2 3" key="1">
    <citation type="submission" date="2024-04" db="EMBL/GenBank/DDBJ databases">
        <title>Tritrichomonas musculus Genome.</title>
        <authorList>
            <person name="Alves-Ferreira E."/>
            <person name="Grigg M."/>
            <person name="Lorenzi H."/>
            <person name="Galac M."/>
        </authorList>
    </citation>
    <scope>NUCLEOTIDE SEQUENCE [LARGE SCALE GENOMIC DNA]</scope>
    <source>
        <strain evidence="2 3">EAF2021</strain>
    </source>
</reference>
<dbReference type="Proteomes" id="UP001470230">
    <property type="component" value="Unassembled WGS sequence"/>
</dbReference>
<comment type="caution">
    <text evidence="2">The sequence shown here is derived from an EMBL/GenBank/DDBJ whole genome shotgun (WGS) entry which is preliminary data.</text>
</comment>
<name>A0ABR2IE20_9EUKA</name>
<evidence type="ECO:0000313" key="3">
    <source>
        <dbReference type="Proteomes" id="UP001470230"/>
    </source>
</evidence>
<sequence length="182" mass="21175">MENQRRIREFLRLLSRSEKLDDLDLLNINITELNKQFSDLAKDNLIDSTKEKEYSAKIQKIQEKMAPKIAPPKKDRENTKKFVSNVNDEKDIEKERLRHNEITNDILALSSQLKEKVSEVSVKVAIDEEVMNTVHDNMQTIVDGAEKTGNQMSTTVSERLGWRIYFQFGFIILVYVIVTIVF</sequence>
<accession>A0ABR2IE20</accession>
<keyword evidence="1" id="KW-1133">Transmembrane helix</keyword>
<keyword evidence="1" id="KW-0472">Membrane</keyword>
<proteinExistence type="predicted"/>
<evidence type="ECO:0000256" key="1">
    <source>
        <dbReference type="SAM" id="Phobius"/>
    </source>
</evidence>
<gene>
    <name evidence="2" type="ORF">M9Y10_012065</name>
</gene>
<keyword evidence="3" id="KW-1185">Reference proteome</keyword>